<name>A0ABV0FX75_9BURK</name>
<gene>
    <name evidence="1" type="ORF">ABDJ85_03530</name>
</gene>
<proteinExistence type="predicted"/>
<keyword evidence="2" id="KW-1185">Reference proteome</keyword>
<dbReference type="EMBL" id="JBDPZD010000001">
    <property type="protein sequence ID" value="MEO3690524.1"/>
    <property type="molecule type" value="Genomic_DNA"/>
</dbReference>
<organism evidence="1 2">
    <name type="scientific">Roseateles paludis</name>
    <dbReference type="NCBI Taxonomy" id="3145238"/>
    <lineage>
        <taxon>Bacteria</taxon>
        <taxon>Pseudomonadati</taxon>
        <taxon>Pseudomonadota</taxon>
        <taxon>Betaproteobacteria</taxon>
        <taxon>Burkholderiales</taxon>
        <taxon>Sphaerotilaceae</taxon>
        <taxon>Roseateles</taxon>
    </lineage>
</organism>
<accession>A0ABV0FX75</accession>
<protein>
    <submittedName>
        <fullName evidence="1">Uncharacterized protein</fullName>
    </submittedName>
</protein>
<comment type="caution">
    <text evidence="1">The sequence shown here is derived from an EMBL/GenBank/DDBJ whole genome shotgun (WGS) entry which is preliminary data.</text>
</comment>
<sequence length="142" mass="15504">MIAVVCIFRFCTWAVKDENVGLLEVVASPDDAMYAARLEHFGGAFGAGYCSTYLIVRGGKKASASALSYSDVEDEVVLEGNCGSELEMNWTGPRDLRVRVLKGRVYRLRNKHPQPNVNVAFEFGSEVVRTDLVDPNASGAGR</sequence>
<dbReference type="Proteomes" id="UP001495147">
    <property type="component" value="Unassembled WGS sequence"/>
</dbReference>
<evidence type="ECO:0000313" key="2">
    <source>
        <dbReference type="Proteomes" id="UP001495147"/>
    </source>
</evidence>
<reference evidence="1 2" key="1">
    <citation type="submission" date="2024-05" db="EMBL/GenBank/DDBJ databases">
        <title>Roseateles sp. DJS-2-20 16S ribosomal RNA gene Genome sequencing and assembly.</title>
        <authorList>
            <person name="Woo H."/>
        </authorList>
    </citation>
    <scope>NUCLEOTIDE SEQUENCE [LARGE SCALE GENOMIC DNA]</scope>
    <source>
        <strain evidence="1 2">DJS-2-20</strain>
    </source>
</reference>
<dbReference type="RefSeq" id="WP_347703351.1">
    <property type="nucleotide sequence ID" value="NZ_JBDPZD010000001.1"/>
</dbReference>
<evidence type="ECO:0000313" key="1">
    <source>
        <dbReference type="EMBL" id="MEO3690524.1"/>
    </source>
</evidence>